<feature type="domain" description="Transcription regulator TrmB N-terminal" evidence="1">
    <location>
        <begin position="9"/>
        <end position="75"/>
    </location>
</feature>
<dbReference type="Gene3D" id="1.10.10.10">
    <property type="entry name" value="Winged helix-like DNA-binding domain superfamily/Winged helix DNA-binding domain"/>
    <property type="match status" value="1"/>
</dbReference>
<proteinExistence type="predicted"/>
<gene>
    <name evidence="2" type="ORF">A2819_02990</name>
</gene>
<dbReference type="PANTHER" id="PTHR34293:SF1">
    <property type="entry name" value="HTH-TYPE TRANSCRIPTIONAL REGULATOR TRMBL2"/>
    <property type="match status" value="1"/>
</dbReference>
<evidence type="ECO:0000313" key="3">
    <source>
        <dbReference type="Proteomes" id="UP000176431"/>
    </source>
</evidence>
<dbReference type="InterPro" id="IPR051797">
    <property type="entry name" value="TrmB-like"/>
</dbReference>
<dbReference type="InterPro" id="IPR036388">
    <property type="entry name" value="WH-like_DNA-bd_sf"/>
</dbReference>
<dbReference type="InterPro" id="IPR011991">
    <property type="entry name" value="ArsR-like_HTH"/>
</dbReference>
<dbReference type="Proteomes" id="UP000176431">
    <property type="component" value="Unassembled WGS sequence"/>
</dbReference>
<dbReference type="InterPro" id="IPR002831">
    <property type="entry name" value="Tscrpt_reg_TrmB_N"/>
</dbReference>
<dbReference type="AlphaFoldDB" id="A0A1F5B243"/>
<dbReference type="CDD" id="cd00090">
    <property type="entry name" value="HTH_ARSR"/>
    <property type="match status" value="1"/>
</dbReference>
<evidence type="ECO:0000313" key="2">
    <source>
        <dbReference type="EMBL" id="OGD24677.1"/>
    </source>
</evidence>
<organism evidence="2 3">
    <name type="scientific">Candidatus Azambacteria bacterium RIFCSPHIGHO2_01_FULL_40_24</name>
    <dbReference type="NCBI Taxonomy" id="1797301"/>
    <lineage>
        <taxon>Bacteria</taxon>
        <taxon>Candidatus Azamiibacteriota</taxon>
    </lineage>
</organism>
<comment type="caution">
    <text evidence="2">The sequence shown here is derived from an EMBL/GenBank/DDBJ whole genome shotgun (WGS) entry which is preliminary data.</text>
</comment>
<dbReference type="SUPFAM" id="SSF46785">
    <property type="entry name" value="Winged helix' DNA-binding domain"/>
    <property type="match status" value="1"/>
</dbReference>
<protein>
    <recommendedName>
        <fullName evidence="1">Transcription regulator TrmB N-terminal domain-containing protein</fullName>
    </recommendedName>
</protein>
<dbReference type="InterPro" id="IPR036390">
    <property type="entry name" value="WH_DNA-bd_sf"/>
</dbReference>
<sequence>MTKSNIFNKIGLNDKELKIYTSLIERGPLLIAQIAKQTGLHRPAIYKNLPNLISKGLVTVSFKGKQKFYVAEEPEKLKNLVSELTNELEDIIPELRASYHAKEKKPLVKFLEGKDAIIFVLNDLVTSLKKGDIFYRYSSVKDSQKSSEYLPHDYRKIRDQKQLQRFVITNENTMIGKKPRLDRAVKFIPKNYGLFDYDITQIIYGDKVAFLDYNTETAFIIENPIIAEFQKKIFKLLYDKLTDSPWS</sequence>
<accession>A0A1F5B243</accession>
<reference evidence="2 3" key="1">
    <citation type="journal article" date="2016" name="Nat. Commun.">
        <title>Thousands of microbial genomes shed light on interconnected biogeochemical processes in an aquifer system.</title>
        <authorList>
            <person name="Anantharaman K."/>
            <person name="Brown C.T."/>
            <person name="Hug L.A."/>
            <person name="Sharon I."/>
            <person name="Castelle C.J."/>
            <person name="Probst A.J."/>
            <person name="Thomas B.C."/>
            <person name="Singh A."/>
            <person name="Wilkins M.J."/>
            <person name="Karaoz U."/>
            <person name="Brodie E.L."/>
            <person name="Williams K.H."/>
            <person name="Hubbard S.S."/>
            <person name="Banfield J.F."/>
        </authorList>
    </citation>
    <scope>NUCLEOTIDE SEQUENCE [LARGE SCALE GENOMIC DNA]</scope>
</reference>
<dbReference type="PANTHER" id="PTHR34293">
    <property type="entry name" value="HTH-TYPE TRANSCRIPTIONAL REGULATOR TRMBL2"/>
    <property type="match status" value="1"/>
</dbReference>
<name>A0A1F5B243_9BACT</name>
<dbReference type="EMBL" id="MEYK01000036">
    <property type="protein sequence ID" value="OGD24677.1"/>
    <property type="molecule type" value="Genomic_DNA"/>
</dbReference>
<evidence type="ECO:0000259" key="1">
    <source>
        <dbReference type="Pfam" id="PF01978"/>
    </source>
</evidence>
<dbReference type="Pfam" id="PF01978">
    <property type="entry name" value="TrmB"/>
    <property type="match status" value="1"/>
</dbReference>